<dbReference type="GO" id="GO:0031388">
    <property type="term" value="P:organic acid phosphorylation"/>
    <property type="evidence" value="ECO:0007669"/>
    <property type="project" value="UniProtKB-UniRule"/>
</dbReference>
<comment type="similarity">
    <text evidence="1 4">Belongs to the glycerate kinase type-1 family.</text>
</comment>
<evidence type="ECO:0000256" key="3">
    <source>
        <dbReference type="ARBA" id="ARBA00022777"/>
    </source>
</evidence>
<organism evidence="5 6">
    <name type="scientific">Bordetella trematum</name>
    <dbReference type="NCBI Taxonomy" id="123899"/>
    <lineage>
        <taxon>Bacteria</taxon>
        <taxon>Pseudomonadati</taxon>
        <taxon>Pseudomonadota</taxon>
        <taxon>Betaproteobacteria</taxon>
        <taxon>Burkholderiales</taxon>
        <taxon>Alcaligenaceae</taxon>
        <taxon>Bordetella</taxon>
    </lineage>
</organism>
<dbReference type="EMBL" id="LT546645">
    <property type="protein sequence ID" value="SAI66862.1"/>
    <property type="molecule type" value="Genomic_DNA"/>
</dbReference>
<dbReference type="PIRSF" id="PIRSF006078">
    <property type="entry name" value="GlxK"/>
    <property type="match status" value="1"/>
</dbReference>
<name>A0A157QVM2_9BORD</name>
<dbReference type="InterPro" id="IPR018197">
    <property type="entry name" value="Glycerate_kinase_RE-like"/>
</dbReference>
<gene>
    <name evidence="5" type="primary">garK</name>
    <name evidence="5" type="ORF">SAMEA3906487_00471</name>
</gene>
<dbReference type="STRING" id="123899.SAMEA3906487_00471"/>
<keyword evidence="2 4" id="KW-0808">Transferase</keyword>
<reference evidence="5 6" key="1">
    <citation type="submission" date="2016-04" db="EMBL/GenBank/DDBJ databases">
        <authorList>
            <consortium name="Pathogen Informatics"/>
        </authorList>
    </citation>
    <scope>NUCLEOTIDE SEQUENCE [LARGE SCALE GENOMIC DNA]</scope>
    <source>
        <strain evidence="5 6">H044680328</strain>
    </source>
</reference>
<dbReference type="Proteomes" id="UP000076825">
    <property type="component" value="Chromosome 1"/>
</dbReference>
<sequence>MTAGKRQWYAVAVHAGIMAACRPTGMRTVKIVIAPDSFKESLSAPDAARAIERGVRQAWPAAHTLRVPMADGGEGTVQAVLAASGGQARQVRVRNALGRPVVAEWGALPDGTAVIEMAAAAGLEAIPPAERDPLVADTHGVGELIRAALDAGATRLILGLGGSATIDGGAGMLRALGARLLDARGQDLPPGGAALADLAQLDLDGLDPRLAGLDIQVACDVDNPLCGAQGAARIFGPQKGASATQIPRLDAALARLADITEARLGQRHRDTPGAGAAGGLGFAAHAVLGANFRPGAELIAELGGLAQALEGATLAITGEGRLDAQTLRGKTPAGVARLAQQAGVPVVALAGALGDGYEALYDIGIHAAFSLVPGPHALEDALANADRYLAERARDITQLWLAAARRRL</sequence>
<dbReference type="InterPro" id="IPR018193">
    <property type="entry name" value="Glyc_kinase_flavodox-like_fold"/>
</dbReference>
<evidence type="ECO:0000256" key="1">
    <source>
        <dbReference type="ARBA" id="ARBA00006284"/>
    </source>
</evidence>
<dbReference type="NCBIfam" id="TIGR00045">
    <property type="entry name" value="glycerate kinase"/>
    <property type="match status" value="1"/>
</dbReference>
<accession>A0A157QVM2</accession>
<evidence type="ECO:0000313" key="5">
    <source>
        <dbReference type="EMBL" id="SAI66862.1"/>
    </source>
</evidence>
<keyword evidence="3 4" id="KW-0418">Kinase</keyword>
<dbReference type="AlphaFoldDB" id="A0A157QVM2"/>
<evidence type="ECO:0000313" key="6">
    <source>
        <dbReference type="Proteomes" id="UP000076825"/>
    </source>
</evidence>
<dbReference type="Gene3D" id="3.40.50.10350">
    <property type="entry name" value="Glycerate kinase, domain 1"/>
    <property type="match status" value="1"/>
</dbReference>
<dbReference type="PANTHER" id="PTHR21599">
    <property type="entry name" value="GLYCERATE KINASE"/>
    <property type="match status" value="1"/>
</dbReference>
<dbReference type="PATRIC" id="fig|123899.6.peg.454"/>
<dbReference type="PROSITE" id="PS51257">
    <property type="entry name" value="PROKAR_LIPOPROTEIN"/>
    <property type="match status" value="1"/>
</dbReference>
<keyword evidence="6" id="KW-1185">Reference proteome</keyword>
<dbReference type="KEGG" id="btrm:SAMEA390648700471"/>
<proteinExistence type="inferred from homology"/>
<dbReference type="PANTHER" id="PTHR21599:SF0">
    <property type="entry name" value="GLYCERATE KINASE"/>
    <property type="match status" value="1"/>
</dbReference>
<dbReference type="Pfam" id="PF02595">
    <property type="entry name" value="Gly_kinase"/>
    <property type="match status" value="1"/>
</dbReference>
<evidence type="ECO:0000256" key="4">
    <source>
        <dbReference type="PIRNR" id="PIRNR006078"/>
    </source>
</evidence>
<dbReference type="InterPro" id="IPR004381">
    <property type="entry name" value="Glycerate_kinase"/>
</dbReference>
<dbReference type="GO" id="GO:0008887">
    <property type="term" value="F:glycerate kinase activity"/>
    <property type="evidence" value="ECO:0007669"/>
    <property type="project" value="UniProtKB-UniRule"/>
</dbReference>
<dbReference type="InterPro" id="IPR036129">
    <property type="entry name" value="Glycerate_kinase_sf"/>
</dbReference>
<dbReference type="eggNOG" id="COG1929">
    <property type="taxonomic scope" value="Bacteria"/>
</dbReference>
<dbReference type="EC" id="2.7.1.31" evidence="5"/>
<dbReference type="Gene3D" id="3.90.1510.10">
    <property type="entry name" value="Glycerate kinase, domain 2"/>
    <property type="match status" value="1"/>
</dbReference>
<protein>
    <submittedName>
        <fullName evidence="5">Glycerate kinase</fullName>
        <ecNumber evidence="5">2.7.1.31</ecNumber>
    </submittedName>
</protein>
<dbReference type="SUPFAM" id="SSF110738">
    <property type="entry name" value="Glycerate kinase I"/>
    <property type="match status" value="1"/>
</dbReference>
<evidence type="ECO:0000256" key="2">
    <source>
        <dbReference type="ARBA" id="ARBA00022679"/>
    </source>
</evidence>